<proteinExistence type="predicted"/>
<feature type="region of interest" description="Disordered" evidence="1">
    <location>
        <begin position="1"/>
        <end position="25"/>
    </location>
</feature>
<feature type="compositionally biased region" description="Polar residues" evidence="1">
    <location>
        <begin position="51"/>
        <end position="60"/>
    </location>
</feature>
<dbReference type="EMBL" id="CP059693">
    <property type="protein sequence ID" value="WDE11134.1"/>
    <property type="molecule type" value="Genomic_DNA"/>
</dbReference>
<evidence type="ECO:0000313" key="2">
    <source>
        <dbReference type="EMBL" id="WDE11134.1"/>
    </source>
</evidence>
<evidence type="ECO:0008006" key="4">
    <source>
        <dbReference type="Google" id="ProtNLM"/>
    </source>
</evidence>
<dbReference type="RefSeq" id="WP_274051270.1">
    <property type="nucleotide sequence ID" value="NZ_CP059693.1"/>
</dbReference>
<protein>
    <recommendedName>
        <fullName evidence="4">Anti-sigma factor</fullName>
    </recommendedName>
</protein>
<keyword evidence="3" id="KW-1185">Reference proteome</keyword>
<reference evidence="2 3" key="1">
    <citation type="journal article" date="2022" name="Mar. Drugs">
        <title>Bioassay-Guided Fractionation Leads to the Detection of Cholic Acid Generated by the Rare Thalassomonas sp.</title>
        <authorList>
            <person name="Pheiffer F."/>
            <person name="Schneider Y.K."/>
            <person name="Hansen E.H."/>
            <person name="Andersen J.H."/>
            <person name="Isaksson J."/>
            <person name="Busche T."/>
            <person name="R C."/>
            <person name="Kalinowski J."/>
            <person name="Zyl L.V."/>
            <person name="Trindade M."/>
        </authorList>
    </citation>
    <scope>NUCLEOTIDE SEQUENCE [LARGE SCALE GENOMIC DNA]</scope>
    <source>
        <strain evidence="2 3">A5K-61T</strain>
    </source>
</reference>
<gene>
    <name evidence="2" type="ORF">H3N35_23320</name>
</gene>
<dbReference type="Proteomes" id="UP001215231">
    <property type="component" value="Chromosome"/>
</dbReference>
<evidence type="ECO:0000256" key="1">
    <source>
        <dbReference type="SAM" id="MobiDB-lite"/>
    </source>
</evidence>
<feature type="region of interest" description="Disordered" evidence="1">
    <location>
        <begin position="41"/>
        <end position="64"/>
    </location>
</feature>
<evidence type="ECO:0000313" key="3">
    <source>
        <dbReference type="Proteomes" id="UP001215231"/>
    </source>
</evidence>
<accession>A0ABY7VBZ0</accession>
<name>A0ABY7VBZ0_9GAMM</name>
<organism evidence="2 3">
    <name type="scientific">Thalassomonas haliotis</name>
    <dbReference type="NCBI Taxonomy" id="485448"/>
    <lineage>
        <taxon>Bacteria</taxon>
        <taxon>Pseudomonadati</taxon>
        <taxon>Pseudomonadota</taxon>
        <taxon>Gammaproteobacteria</taxon>
        <taxon>Alteromonadales</taxon>
        <taxon>Colwelliaceae</taxon>
        <taxon>Thalassomonas</taxon>
    </lineage>
</organism>
<sequence length="187" mass="20955">MNKPLSDQALQARIDQLPDEMSPERDLWPGIERALVQLPQQKPQPPLSQQVFSQQTSGYESSAEAKGNKMKMPLAWAASVIAAVLLTWMNLAPQQDQPGPLNLVAAMQQDFELQKKTMLVSFGQPKISELPPEMQNQLNQLAAARASIDKALAEDPNNADLLSLLRWTQQQELDLIEQLYSPQWQSI</sequence>